<evidence type="ECO:0000313" key="1">
    <source>
        <dbReference type="EMBL" id="MBO0938211.1"/>
    </source>
</evidence>
<name>A0A939GK27_9BACT</name>
<dbReference type="EMBL" id="JAFMYV010000008">
    <property type="protein sequence ID" value="MBO0938211.1"/>
    <property type="molecule type" value="Genomic_DNA"/>
</dbReference>
<comment type="caution">
    <text evidence="1">The sequence shown here is derived from an EMBL/GenBank/DDBJ whole genome shotgun (WGS) entry which is preliminary data.</text>
</comment>
<sequence>MNTFFYNPNHAGTDCAPLIDNLKECTFFMPTRRVDDKEIYSTRTPEQASVIIEKRMAKAVEDEFSRLKLEV</sequence>
<keyword evidence="2" id="KW-1185">Reference proteome</keyword>
<dbReference type="AlphaFoldDB" id="A0A939GK27"/>
<reference evidence="1" key="1">
    <citation type="submission" date="2021-03" db="EMBL/GenBank/DDBJ databases">
        <title>Fibrella sp. HMF5335 genome sequencing and assembly.</title>
        <authorList>
            <person name="Kang H."/>
            <person name="Kim H."/>
            <person name="Bae S."/>
            <person name="Joh K."/>
        </authorList>
    </citation>
    <scope>NUCLEOTIDE SEQUENCE</scope>
    <source>
        <strain evidence="1">HMF5335</strain>
    </source>
</reference>
<evidence type="ECO:0000313" key="2">
    <source>
        <dbReference type="Proteomes" id="UP000664034"/>
    </source>
</evidence>
<proteinExistence type="predicted"/>
<protein>
    <submittedName>
        <fullName evidence="1">Uncharacterized protein</fullName>
    </submittedName>
</protein>
<dbReference type="RefSeq" id="WP_207365743.1">
    <property type="nucleotide sequence ID" value="NZ_JAFMYV010000008.1"/>
</dbReference>
<gene>
    <name evidence="1" type="ORF">J2I47_16785</name>
</gene>
<accession>A0A939GK27</accession>
<organism evidence="1 2">
    <name type="scientific">Fibrella rubiginis</name>
    <dbReference type="NCBI Taxonomy" id="2817060"/>
    <lineage>
        <taxon>Bacteria</taxon>
        <taxon>Pseudomonadati</taxon>
        <taxon>Bacteroidota</taxon>
        <taxon>Cytophagia</taxon>
        <taxon>Cytophagales</taxon>
        <taxon>Spirosomataceae</taxon>
        <taxon>Fibrella</taxon>
    </lineage>
</organism>
<dbReference type="Proteomes" id="UP000664034">
    <property type="component" value="Unassembled WGS sequence"/>
</dbReference>